<dbReference type="AlphaFoldDB" id="A0AAE8JXG2"/>
<sequence length="104" mass="10877">MLAWTVSKDRSSHVPNPPKLLPGCVLPIVRGSCIVMFRGDRLGRGILSAMLAMMLATRCILSAAGQPGRASSVLSAVLIGACTLLALRASTRHTARSSDQGHAP</sequence>
<dbReference type="Proteomes" id="UP000284283">
    <property type="component" value="Unassembled WGS sequence"/>
</dbReference>
<feature type="transmembrane region" description="Helical" evidence="1">
    <location>
        <begin position="46"/>
        <end position="64"/>
    </location>
</feature>
<accession>A0AAE8JXG2</accession>
<evidence type="ECO:0000256" key="1">
    <source>
        <dbReference type="SAM" id="Phobius"/>
    </source>
</evidence>
<proteinExistence type="predicted"/>
<reference evidence="2 3" key="1">
    <citation type="submission" date="2018-03" db="EMBL/GenBank/DDBJ databases">
        <authorList>
            <person name="Wu G."/>
        </authorList>
    </citation>
    <scope>NUCLEOTIDE SEQUENCE [LARGE SCALE GENOMIC DNA]</scope>
    <source>
        <strain evidence="2 3">SAM-118</strain>
    </source>
</reference>
<keyword evidence="1" id="KW-0472">Membrane</keyword>
<comment type="caution">
    <text evidence="2">The sequence shown here is derived from an EMBL/GenBank/DDBJ whole genome shotgun (WGS) entry which is preliminary data.</text>
</comment>
<gene>
    <name evidence="2" type="ORF">C9386_07500</name>
</gene>
<protein>
    <submittedName>
        <fullName evidence="2">Uncharacterized protein</fullName>
    </submittedName>
</protein>
<keyword evidence="1" id="KW-0812">Transmembrane</keyword>
<evidence type="ECO:0000313" key="2">
    <source>
        <dbReference type="EMBL" id="RNL03795.1"/>
    </source>
</evidence>
<dbReference type="EMBL" id="PYTT01000074">
    <property type="protein sequence ID" value="RNL03795.1"/>
    <property type="molecule type" value="Genomic_DNA"/>
</dbReference>
<feature type="transmembrane region" description="Helical" evidence="1">
    <location>
        <begin position="70"/>
        <end position="87"/>
    </location>
</feature>
<dbReference type="KEGG" id="xva:C7V42_15750"/>
<organism evidence="2 3">
    <name type="scientific">Xanthomonas vasicola pv. vasculorum</name>
    <dbReference type="NCBI Taxonomy" id="325776"/>
    <lineage>
        <taxon>Bacteria</taxon>
        <taxon>Pseudomonadati</taxon>
        <taxon>Pseudomonadota</taxon>
        <taxon>Gammaproteobacteria</taxon>
        <taxon>Lysobacterales</taxon>
        <taxon>Lysobacteraceae</taxon>
        <taxon>Xanthomonas</taxon>
    </lineage>
</organism>
<name>A0AAE8JXG2_XANVA</name>
<evidence type="ECO:0000313" key="3">
    <source>
        <dbReference type="Proteomes" id="UP000284283"/>
    </source>
</evidence>
<keyword evidence="1" id="KW-1133">Transmembrane helix</keyword>